<keyword evidence="5" id="KW-1185">Reference proteome</keyword>
<protein>
    <recommendedName>
        <fullName evidence="3">Putative zinc-ribbon domain-containing protein</fullName>
    </recommendedName>
</protein>
<proteinExistence type="predicted"/>
<evidence type="ECO:0000256" key="2">
    <source>
        <dbReference type="SAM" id="Phobius"/>
    </source>
</evidence>
<dbReference type="AlphaFoldDB" id="A0A0G3G142"/>
<dbReference type="InterPro" id="IPR059113">
    <property type="entry name" value="Znf_ribbon"/>
</dbReference>
<evidence type="ECO:0000256" key="1">
    <source>
        <dbReference type="SAM" id="MobiDB-lite"/>
    </source>
</evidence>
<evidence type="ECO:0000259" key="3">
    <source>
        <dbReference type="Pfam" id="PF13248"/>
    </source>
</evidence>
<accession>A0A0G3G142</accession>
<dbReference type="KEGG" id="tvr:TVD_06030"/>
<feature type="compositionally biased region" description="Basic and acidic residues" evidence="1">
    <location>
        <begin position="88"/>
        <end position="100"/>
    </location>
</feature>
<keyword evidence="2" id="KW-0812">Transmembrane</keyword>
<keyword evidence="2" id="KW-1133">Transmembrane helix</keyword>
<dbReference type="PATRIC" id="fig|106634.4.peg.1233"/>
<reference evidence="4 5" key="1">
    <citation type="submission" date="2015-04" db="EMBL/GenBank/DDBJ databases">
        <title>Complete Sequence for the Genome of the Thioalkalivibrio versutus D301.</title>
        <authorList>
            <person name="Mu T."/>
            <person name="Zhou J."/>
            <person name="Xu X."/>
        </authorList>
    </citation>
    <scope>NUCLEOTIDE SEQUENCE [LARGE SCALE GENOMIC DNA]</scope>
    <source>
        <strain evidence="4 5">D301</strain>
    </source>
</reference>
<feature type="transmembrane region" description="Helical" evidence="2">
    <location>
        <begin position="151"/>
        <end position="170"/>
    </location>
</feature>
<feature type="transmembrane region" description="Helical" evidence="2">
    <location>
        <begin position="182"/>
        <end position="200"/>
    </location>
</feature>
<feature type="region of interest" description="Disordered" evidence="1">
    <location>
        <begin position="39"/>
        <end position="108"/>
    </location>
</feature>
<organism evidence="4 5">
    <name type="scientific">Thioalkalivibrio versutus</name>
    <dbReference type="NCBI Taxonomy" id="106634"/>
    <lineage>
        <taxon>Bacteria</taxon>
        <taxon>Pseudomonadati</taxon>
        <taxon>Pseudomonadota</taxon>
        <taxon>Gammaproteobacteria</taxon>
        <taxon>Chromatiales</taxon>
        <taxon>Ectothiorhodospiraceae</taxon>
        <taxon>Thioalkalivibrio</taxon>
    </lineage>
</organism>
<keyword evidence="2" id="KW-0472">Membrane</keyword>
<evidence type="ECO:0000313" key="4">
    <source>
        <dbReference type="EMBL" id="AKJ94943.1"/>
    </source>
</evidence>
<feature type="transmembrane region" description="Helical" evidence="2">
    <location>
        <begin position="221"/>
        <end position="238"/>
    </location>
</feature>
<feature type="compositionally biased region" description="Basic and acidic residues" evidence="1">
    <location>
        <begin position="48"/>
        <end position="60"/>
    </location>
</feature>
<dbReference type="Proteomes" id="UP000064201">
    <property type="component" value="Chromosome"/>
</dbReference>
<sequence>MRVVRKIRGEDRVQFETENNLDPDKLLAQLANKYPEHELSFVEDPFEPESRAIRIAHPNDPKAPQPKPTSVGADPLPPESQASQSDAIPKEPEGASRSEEVSESEAAADTKACPYCGETIRSVAIKCKHCGSDLSASGTSATRPVRTSPDLGLFLLGVPILAIVLIWGWVANMNLLQSPETTLMAIGIGTLLITAVLASVEAASAGMQTSRQKGTYGPTTWFFLILLLWVVCYPAYLYKRRHYGFANLLVPGLVIGAVYLGSWLLMDVAIVEARAGLQNPFR</sequence>
<feature type="domain" description="Putative zinc-ribbon" evidence="3">
    <location>
        <begin position="110"/>
        <end position="134"/>
    </location>
</feature>
<dbReference type="Pfam" id="PF13248">
    <property type="entry name" value="Zn_ribbon_3"/>
    <property type="match status" value="1"/>
</dbReference>
<evidence type="ECO:0000313" key="5">
    <source>
        <dbReference type="Proteomes" id="UP000064201"/>
    </source>
</evidence>
<feature type="transmembrane region" description="Helical" evidence="2">
    <location>
        <begin position="244"/>
        <end position="265"/>
    </location>
</feature>
<dbReference type="EMBL" id="CP011367">
    <property type="protein sequence ID" value="AKJ94943.1"/>
    <property type="molecule type" value="Genomic_DNA"/>
</dbReference>
<gene>
    <name evidence="4" type="ORF">TVD_06030</name>
</gene>
<dbReference type="OrthoDB" id="9801221at2"/>
<name>A0A0G3G142_9GAMM</name>